<keyword evidence="2" id="KW-0240">DNA-directed RNA polymerase</keyword>
<dbReference type="AlphaFoldDB" id="A0A840V5K0"/>
<comment type="caution">
    <text evidence="2">The sequence shown here is derived from an EMBL/GenBank/DDBJ whole genome shotgun (WGS) entry which is preliminary data.</text>
</comment>
<evidence type="ECO:0000256" key="1">
    <source>
        <dbReference type="SAM" id="Phobius"/>
    </source>
</evidence>
<sequence>MPVQLHSLVCQNCGADLKVDDSVRFVTCKYCSSRLEVVHDPSVTYTKVLEEMLGNQRSLEREMKLRRLSNQLVELDQNWERYREAVSIKTKQGHLIEPDSRTVLGPLVAGLLLVALSLSVGFQAGGGAMLLGGVLAGAILLVVHFLCHGIRLKAKEFRGIRHRYLRERTALKGQIHGLEKKQAARG</sequence>
<organism evidence="2 3">
    <name type="scientific">Haloferula luteola</name>
    <dbReference type="NCBI Taxonomy" id="595692"/>
    <lineage>
        <taxon>Bacteria</taxon>
        <taxon>Pseudomonadati</taxon>
        <taxon>Verrucomicrobiota</taxon>
        <taxon>Verrucomicrobiia</taxon>
        <taxon>Verrucomicrobiales</taxon>
        <taxon>Verrucomicrobiaceae</taxon>
        <taxon>Haloferula</taxon>
    </lineage>
</organism>
<keyword evidence="3" id="KW-1185">Reference proteome</keyword>
<dbReference type="EMBL" id="JACHFD010000028">
    <property type="protein sequence ID" value="MBB5353517.1"/>
    <property type="molecule type" value="Genomic_DNA"/>
</dbReference>
<keyword evidence="1" id="KW-0812">Transmembrane</keyword>
<accession>A0A840V5K0</accession>
<keyword evidence="1" id="KW-0472">Membrane</keyword>
<keyword evidence="2" id="KW-0804">Transcription</keyword>
<proteinExistence type="predicted"/>
<gene>
    <name evidence="2" type="ORF">HNR46_003778</name>
</gene>
<dbReference type="Proteomes" id="UP000557717">
    <property type="component" value="Unassembled WGS sequence"/>
</dbReference>
<reference evidence="2 3" key="1">
    <citation type="submission" date="2020-08" db="EMBL/GenBank/DDBJ databases">
        <title>Genomic Encyclopedia of Type Strains, Phase IV (KMG-IV): sequencing the most valuable type-strain genomes for metagenomic binning, comparative biology and taxonomic classification.</title>
        <authorList>
            <person name="Goeker M."/>
        </authorList>
    </citation>
    <scope>NUCLEOTIDE SEQUENCE [LARGE SCALE GENOMIC DNA]</scope>
    <source>
        <strain evidence="2 3">YC6886</strain>
    </source>
</reference>
<dbReference type="Gene3D" id="2.20.28.30">
    <property type="entry name" value="RNA polymerase ii, chain L"/>
    <property type="match status" value="1"/>
</dbReference>
<feature type="transmembrane region" description="Helical" evidence="1">
    <location>
        <begin position="128"/>
        <end position="147"/>
    </location>
</feature>
<dbReference type="GO" id="GO:0000428">
    <property type="term" value="C:DNA-directed RNA polymerase complex"/>
    <property type="evidence" value="ECO:0007669"/>
    <property type="project" value="UniProtKB-KW"/>
</dbReference>
<protein>
    <submittedName>
        <fullName evidence="2">DNA-directed RNA polymerase subunit RPC12/RpoP</fullName>
    </submittedName>
</protein>
<dbReference type="RefSeq" id="WP_221285275.1">
    <property type="nucleotide sequence ID" value="NZ_JACHFD010000028.1"/>
</dbReference>
<name>A0A840V5K0_9BACT</name>
<feature type="transmembrane region" description="Helical" evidence="1">
    <location>
        <begin position="103"/>
        <end position="122"/>
    </location>
</feature>
<keyword evidence="1" id="KW-1133">Transmembrane helix</keyword>
<evidence type="ECO:0000313" key="2">
    <source>
        <dbReference type="EMBL" id="MBB5353517.1"/>
    </source>
</evidence>
<evidence type="ECO:0000313" key="3">
    <source>
        <dbReference type="Proteomes" id="UP000557717"/>
    </source>
</evidence>